<organism evidence="1 2">
    <name type="scientific">Araneus ventricosus</name>
    <name type="common">Orbweaver spider</name>
    <name type="synonym">Epeira ventricosa</name>
    <dbReference type="NCBI Taxonomy" id="182803"/>
    <lineage>
        <taxon>Eukaryota</taxon>
        <taxon>Metazoa</taxon>
        <taxon>Ecdysozoa</taxon>
        <taxon>Arthropoda</taxon>
        <taxon>Chelicerata</taxon>
        <taxon>Arachnida</taxon>
        <taxon>Araneae</taxon>
        <taxon>Araneomorphae</taxon>
        <taxon>Entelegynae</taxon>
        <taxon>Araneoidea</taxon>
        <taxon>Araneidae</taxon>
        <taxon>Araneus</taxon>
    </lineage>
</organism>
<evidence type="ECO:0000313" key="2">
    <source>
        <dbReference type="Proteomes" id="UP000499080"/>
    </source>
</evidence>
<gene>
    <name evidence="1" type="ORF">AVEN_145626_1</name>
</gene>
<dbReference type="EMBL" id="BGPR01081676">
    <property type="protein sequence ID" value="GBL83971.1"/>
    <property type="molecule type" value="Genomic_DNA"/>
</dbReference>
<dbReference type="AlphaFoldDB" id="A0A4Y2AVA2"/>
<proteinExistence type="predicted"/>
<dbReference type="Proteomes" id="UP000499080">
    <property type="component" value="Unassembled WGS sequence"/>
</dbReference>
<evidence type="ECO:0000313" key="1">
    <source>
        <dbReference type="EMBL" id="GBL83971.1"/>
    </source>
</evidence>
<reference evidence="1 2" key="1">
    <citation type="journal article" date="2019" name="Sci. Rep.">
        <title>Orb-weaving spider Araneus ventricosus genome elucidates the spidroin gene catalogue.</title>
        <authorList>
            <person name="Kono N."/>
            <person name="Nakamura H."/>
            <person name="Ohtoshi R."/>
            <person name="Moran D.A.P."/>
            <person name="Shinohara A."/>
            <person name="Yoshida Y."/>
            <person name="Fujiwara M."/>
            <person name="Mori M."/>
            <person name="Tomita M."/>
            <person name="Arakawa K."/>
        </authorList>
    </citation>
    <scope>NUCLEOTIDE SEQUENCE [LARGE SCALE GENOMIC DNA]</scope>
</reference>
<keyword evidence="2" id="KW-1185">Reference proteome</keyword>
<protein>
    <submittedName>
        <fullName evidence="1">Uncharacterized protein</fullName>
    </submittedName>
</protein>
<sequence>MAEILRYEAYAYHGKSQSLISDLSTHTISTGHSTSTPRIRYRSLRSPTAPTSSLAFKTRTPGCFDFLYNRRILHISTPIAFQYLWPGSPNGTIFGMFGNQKFRPRSSNSHRFFALTTGFGV</sequence>
<name>A0A4Y2AVA2_ARAVE</name>
<comment type="caution">
    <text evidence="1">The sequence shown here is derived from an EMBL/GenBank/DDBJ whole genome shotgun (WGS) entry which is preliminary data.</text>
</comment>
<accession>A0A4Y2AVA2</accession>